<dbReference type="SMART" id="SM00530">
    <property type="entry name" value="HTH_XRE"/>
    <property type="match status" value="1"/>
</dbReference>
<dbReference type="Proteomes" id="UP000215002">
    <property type="component" value="Chromosome"/>
</dbReference>
<dbReference type="EMBL" id="CP022743">
    <property type="protein sequence ID" value="ASU32374.1"/>
    <property type="molecule type" value="Genomic_DNA"/>
</dbReference>
<dbReference type="InterPro" id="IPR010982">
    <property type="entry name" value="Lambda_DNA-bd_dom_sf"/>
</dbReference>
<keyword evidence="2" id="KW-0238">DNA-binding</keyword>
<reference evidence="2 3" key="1">
    <citation type="submission" date="2017-08" db="EMBL/GenBank/DDBJ databases">
        <title>Complete genome sequence of Mucilaginibacter sp. strain BJC16-A31.</title>
        <authorList>
            <consortium name="Henan University of Science and Technology"/>
            <person name="You X."/>
        </authorList>
    </citation>
    <scope>NUCLEOTIDE SEQUENCE [LARGE SCALE GENOMIC DNA]</scope>
    <source>
        <strain evidence="2 3">BJC16-A31</strain>
    </source>
</reference>
<accession>A0A223NRP7</accession>
<dbReference type="PROSITE" id="PS50943">
    <property type="entry name" value="HTH_CROC1"/>
    <property type="match status" value="1"/>
</dbReference>
<dbReference type="AlphaFoldDB" id="A0A223NRP7"/>
<feature type="domain" description="HTH cro/C1-type" evidence="1">
    <location>
        <begin position="17"/>
        <end position="71"/>
    </location>
</feature>
<dbReference type="GO" id="GO:0003677">
    <property type="term" value="F:DNA binding"/>
    <property type="evidence" value="ECO:0007669"/>
    <property type="project" value="UniProtKB-KW"/>
</dbReference>
<keyword evidence="3" id="KW-1185">Reference proteome</keyword>
<evidence type="ECO:0000313" key="3">
    <source>
        <dbReference type="Proteomes" id="UP000215002"/>
    </source>
</evidence>
<dbReference type="SUPFAM" id="SSF47413">
    <property type="entry name" value="lambda repressor-like DNA-binding domains"/>
    <property type="match status" value="1"/>
</dbReference>
<name>A0A223NRP7_9SPHI</name>
<gene>
    <name evidence="2" type="ORF">MuYL_0471</name>
</gene>
<dbReference type="CDD" id="cd00093">
    <property type="entry name" value="HTH_XRE"/>
    <property type="match status" value="1"/>
</dbReference>
<dbReference type="KEGG" id="muc:MuYL_0471"/>
<evidence type="ECO:0000259" key="1">
    <source>
        <dbReference type="PROSITE" id="PS50943"/>
    </source>
</evidence>
<dbReference type="Gene3D" id="1.10.260.40">
    <property type="entry name" value="lambda repressor-like DNA-binding domains"/>
    <property type="match status" value="1"/>
</dbReference>
<proteinExistence type="predicted"/>
<organism evidence="2 3">
    <name type="scientific">Mucilaginibacter xinganensis</name>
    <dbReference type="NCBI Taxonomy" id="1234841"/>
    <lineage>
        <taxon>Bacteria</taxon>
        <taxon>Pseudomonadati</taxon>
        <taxon>Bacteroidota</taxon>
        <taxon>Sphingobacteriia</taxon>
        <taxon>Sphingobacteriales</taxon>
        <taxon>Sphingobacteriaceae</taxon>
        <taxon>Mucilaginibacter</taxon>
    </lineage>
</organism>
<sequence>MPQVKDAFAVKVLAINVKQHRLRCKLSQEKLAFIAEIEYSQVSRIERGIINTSVSVIFILAKALDVKPSQLLEFQ</sequence>
<dbReference type="Pfam" id="PF01381">
    <property type="entry name" value="HTH_3"/>
    <property type="match status" value="1"/>
</dbReference>
<dbReference type="InterPro" id="IPR001387">
    <property type="entry name" value="Cro/C1-type_HTH"/>
</dbReference>
<evidence type="ECO:0000313" key="2">
    <source>
        <dbReference type="EMBL" id="ASU32374.1"/>
    </source>
</evidence>
<protein>
    <submittedName>
        <fullName evidence="2">DNA-binding transcriptional regulator, XRE-family HTH domain</fullName>
    </submittedName>
</protein>